<gene>
    <name evidence="2" type="ORF">GCM10022210_21870</name>
</gene>
<evidence type="ECO:0008006" key="4">
    <source>
        <dbReference type="Google" id="ProtNLM"/>
    </source>
</evidence>
<dbReference type="InterPro" id="IPR008969">
    <property type="entry name" value="CarboxyPept-like_regulatory"/>
</dbReference>
<feature type="chain" id="PRO_5047048385" description="Carboxypeptidase-like regulatory domain-containing protein" evidence="1">
    <location>
        <begin position="20"/>
        <end position="329"/>
    </location>
</feature>
<evidence type="ECO:0000313" key="3">
    <source>
        <dbReference type="Proteomes" id="UP001500742"/>
    </source>
</evidence>
<feature type="signal peptide" evidence="1">
    <location>
        <begin position="1"/>
        <end position="19"/>
    </location>
</feature>
<dbReference type="Gene3D" id="2.60.40.1120">
    <property type="entry name" value="Carboxypeptidase-like, regulatory domain"/>
    <property type="match status" value="1"/>
</dbReference>
<dbReference type="Proteomes" id="UP001500742">
    <property type="component" value="Unassembled WGS sequence"/>
</dbReference>
<keyword evidence="1" id="KW-0732">Signal</keyword>
<dbReference type="SUPFAM" id="SSF49464">
    <property type="entry name" value="Carboxypeptidase regulatory domain-like"/>
    <property type="match status" value="1"/>
</dbReference>
<accession>A0ABP7PVR3</accession>
<evidence type="ECO:0000313" key="2">
    <source>
        <dbReference type="EMBL" id="GAA3971939.1"/>
    </source>
</evidence>
<sequence length="329" mass="36278">MKKYILTLLLPYVAVQATIAQSITASGTVKNEQGNAIASALVQVADAKEATYTDSLGFFSLPVKNNNSLLVVAKGYKDEKVNPKENLVVVLKAGQSTFKGNNLSDPDKITTTANGQQNQTHGFTYFNMAGTGGALYNIARKEDTKGSRYLVDEGWAKGFVVDKSGAAIKNDNYSYNYDKINGSLLLTQDKRAAIDVSRDQIKSFTIYDKTDQPQTFELITAINPTHYSQVLADGAKYKVYKYTTTTFVKANYQTDGMTSTGNRYDEYVDEPVYYVYNVKTSALQPIAIKSKAIKQAFAADADKVKAYYSEHADDDINETFLKNLADSLN</sequence>
<name>A0ABP7PVR3_9SPHI</name>
<dbReference type="PROSITE" id="PS00430">
    <property type="entry name" value="TONB_DEPENDENT_REC_1"/>
    <property type="match status" value="1"/>
</dbReference>
<dbReference type="RefSeq" id="WP_259091580.1">
    <property type="nucleotide sequence ID" value="NZ_BAAAZC010000015.1"/>
</dbReference>
<dbReference type="EMBL" id="BAAAZC010000015">
    <property type="protein sequence ID" value="GAA3971939.1"/>
    <property type="molecule type" value="Genomic_DNA"/>
</dbReference>
<protein>
    <recommendedName>
        <fullName evidence="4">Carboxypeptidase-like regulatory domain-containing protein</fullName>
    </recommendedName>
</protein>
<proteinExistence type="predicted"/>
<reference evidence="3" key="1">
    <citation type="journal article" date="2019" name="Int. J. Syst. Evol. Microbiol.">
        <title>The Global Catalogue of Microorganisms (GCM) 10K type strain sequencing project: providing services to taxonomists for standard genome sequencing and annotation.</title>
        <authorList>
            <consortium name="The Broad Institute Genomics Platform"/>
            <consortium name="The Broad Institute Genome Sequencing Center for Infectious Disease"/>
            <person name="Wu L."/>
            <person name="Ma J."/>
        </authorList>
    </citation>
    <scope>NUCLEOTIDE SEQUENCE [LARGE SCALE GENOMIC DNA]</scope>
    <source>
        <strain evidence="3">JCM 16601</strain>
    </source>
</reference>
<keyword evidence="3" id="KW-1185">Reference proteome</keyword>
<comment type="caution">
    <text evidence="2">The sequence shown here is derived from an EMBL/GenBank/DDBJ whole genome shotgun (WGS) entry which is preliminary data.</text>
</comment>
<organism evidence="2 3">
    <name type="scientific">Mucilaginibacter dorajii</name>
    <dbReference type="NCBI Taxonomy" id="692994"/>
    <lineage>
        <taxon>Bacteria</taxon>
        <taxon>Pseudomonadati</taxon>
        <taxon>Bacteroidota</taxon>
        <taxon>Sphingobacteriia</taxon>
        <taxon>Sphingobacteriales</taxon>
        <taxon>Sphingobacteriaceae</taxon>
        <taxon>Mucilaginibacter</taxon>
    </lineage>
</organism>
<evidence type="ECO:0000256" key="1">
    <source>
        <dbReference type="SAM" id="SignalP"/>
    </source>
</evidence>
<dbReference type="InterPro" id="IPR010916">
    <property type="entry name" value="TonB_box_CS"/>
</dbReference>